<gene>
    <name evidence="13" type="ORF">OSB04_014015</name>
</gene>
<dbReference type="Gene3D" id="4.10.1100.10">
    <property type="entry name" value="Transcription factor, SBP-box domain"/>
    <property type="match status" value="1"/>
</dbReference>
<keyword evidence="14" id="KW-1185">Reference proteome</keyword>
<dbReference type="PROSITE" id="PS51141">
    <property type="entry name" value="ZF_SBP"/>
    <property type="match status" value="1"/>
</dbReference>
<comment type="caution">
    <text evidence="13">The sequence shown here is derived from an EMBL/GenBank/DDBJ whole genome shotgun (WGS) entry which is preliminary data.</text>
</comment>
<dbReference type="GO" id="GO:0005524">
    <property type="term" value="F:ATP binding"/>
    <property type="evidence" value="ECO:0007669"/>
    <property type="project" value="UniProtKB-KW"/>
</dbReference>
<dbReference type="GO" id="GO:0005634">
    <property type="term" value="C:nucleus"/>
    <property type="evidence" value="ECO:0007669"/>
    <property type="project" value="InterPro"/>
</dbReference>
<dbReference type="InterPro" id="IPR008271">
    <property type="entry name" value="Ser/Thr_kinase_AS"/>
</dbReference>
<dbReference type="EMBL" id="JARYMX010000003">
    <property type="protein sequence ID" value="KAJ9559401.1"/>
    <property type="molecule type" value="Genomic_DNA"/>
</dbReference>
<proteinExistence type="predicted"/>
<feature type="domain" description="Protein kinase" evidence="11">
    <location>
        <begin position="24"/>
        <end position="300"/>
    </location>
</feature>
<dbReference type="InterPro" id="IPR045272">
    <property type="entry name" value="ANXUR1/2-like"/>
</dbReference>
<keyword evidence="2" id="KW-0723">Serine/threonine-protein kinase</keyword>
<keyword evidence="4" id="KW-0547">Nucleotide-binding</keyword>
<evidence type="ECO:0000256" key="10">
    <source>
        <dbReference type="SAM" id="MobiDB-lite"/>
    </source>
</evidence>
<dbReference type="Pfam" id="PF00069">
    <property type="entry name" value="Pkinase"/>
    <property type="match status" value="1"/>
</dbReference>
<dbReference type="Gene3D" id="3.30.200.20">
    <property type="entry name" value="Phosphorylase Kinase, domain 1"/>
    <property type="match status" value="1"/>
</dbReference>
<keyword evidence="9" id="KW-0863">Zinc-finger</keyword>
<dbReference type="PROSITE" id="PS50011">
    <property type="entry name" value="PROTEIN_KINASE_DOM"/>
    <property type="match status" value="1"/>
</dbReference>
<feature type="region of interest" description="Disordered" evidence="10">
    <location>
        <begin position="502"/>
        <end position="522"/>
    </location>
</feature>
<dbReference type="InterPro" id="IPR004333">
    <property type="entry name" value="SBP_dom"/>
</dbReference>
<dbReference type="Gene3D" id="1.10.510.10">
    <property type="entry name" value="Transferase(Phosphotransferase) domain 1"/>
    <property type="match status" value="1"/>
</dbReference>
<evidence type="ECO:0000313" key="14">
    <source>
        <dbReference type="Proteomes" id="UP001172457"/>
    </source>
</evidence>
<dbReference type="FunFam" id="3.30.200.20:FF:000039">
    <property type="entry name" value="receptor-like protein kinase FERONIA"/>
    <property type="match status" value="1"/>
</dbReference>
<evidence type="ECO:0000256" key="5">
    <source>
        <dbReference type="ARBA" id="ARBA00022777"/>
    </source>
</evidence>
<evidence type="ECO:0000259" key="11">
    <source>
        <dbReference type="PROSITE" id="PS50011"/>
    </source>
</evidence>
<name>A0AA38WRK7_9ASTR</name>
<dbReference type="EC" id="2.7.11.1" evidence="1"/>
<sequence>MSSIKEFEHLRIPLESIKLATNNFGEDNYISRGGFGKVYKGELVHSGSRVTVAVKRLDPTLGQGTPEFWKEIMMLSRYKHENLVSLLGYSDEGGENILVYEYLPNKSLDMYLSSTTLSWIQRLKICIGAARGLEYLHNPGNITHRVLHLDIKSSNILLDENWKAKISDFGLSKFRPANQEFTFLISSVAGTIGYCDPLYMDTGFLTKESDIYSYGVVLFEVLCGRLCFVNYNDNRRFLSKLAQRCYEEKKIDTIVHTCLQEQISPDCLDKFSKIAYRCLQTDRNERPSIAEIIKQLEAVLLDQLRHDFKKEKKLESHGQLEQDIPLGGTFEEELKAYVDDHWLRDTTIKDTPSSDYRTKQLLPAETNLQNEKGKRVMVLDDNDVLDLKLGLQAYAVTEHDRLEGKSGKKSKIAETTTPKGAVCQVDDCLTDLSNAKDYHRRHSVCELHSRASKALVSKEMQRFCQQCSRKLLFIVFRFSFSIVVPFSSPATTTVATAASVATAGDGHGHRRPLLPPPLPPPPPSLRYRRPLRVAAATVASTAAAAPSPTPRPPSHRRCHHRPTVSAATAAAEATATAAAKATEATATTAEVPKATPISVEATASAAEATATTGLATAVAIAATATTAVAVDATTTAEATACAATAAAVTTITAAVAIIGKMENGK</sequence>
<accession>A0AA38WRK7</accession>
<comment type="catalytic activity">
    <reaction evidence="8">
        <text>L-seryl-[protein] + ATP = O-phospho-L-seryl-[protein] + ADP + H(+)</text>
        <dbReference type="Rhea" id="RHEA:17989"/>
        <dbReference type="Rhea" id="RHEA-COMP:9863"/>
        <dbReference type="Rhea" id="RHEA-COMP:11604"/>
        <dbReference type="ChEBI" id="CHEBI:15378"/>
        <dbReference type="ChEBI" id="CHEBI:29999"/>
        <dbReference type="ChEBI" id="CHEBI:30616"/>
        <dbReference type="ChEBI" id="CHEBI:83421"/>
        <dbReference type="ChEBI" id="CHEBI:456216"/>
        <dbReference type="EC" id="2.7.11.1"/>
    </reaction>
</comment>
<evidence type="ECO:0000256" key="9">
    <source>
        <dbReference type="PROSITE-ProRule" id="PRU00470"/>
    </source>
</evidence>
<dbReference type="InterPro" id="IPR000719">
    <property type="entry name" value="Prot_kinase_dom"/>
</dbReference>
<dbReference type="GO" id="GO:0003677">
    <property type="term" value="F:DNA binding"/>
    <property type="evidence" value="ECO:0007669"/>
    <property type="project" value="InterPro"/>
</dbReference>
<evidence type="ECO:0000313" key="13">
    <source>
        <dbReference type="EMBL" id="KAJ9559401.1"/>
    </source>
</evidence>
<dbReference type="GO" id="GO:0005886">
    <property type="term" value="C:plasma membrane"/>
    <property type="evidence" value="ECO:0007669"/>
    <property type="project" value="TreeGrafter"/>
</dbReference>
<dbReference type="PROSITE" id="PS00108">
    <property type="entry name" value="PROTEIN_KINASE_ST"/>
    <property type="match status" value="1"/>
</dbReference>
<dbReference type="Proteomes" id="UP001172457">
    <property type="component" value="Chromosome 3"/>
</dbReference>
<feature type="domain" description="SBP-type" evidence="12">
    <location>
        <begin position="420"/>
        <end position="497"/>
    </location>
</feature>
<evidence type="ECO:0000259" key="12">
    <source>
        <dbReference type="PROSITE" id="PS51141"/>
    </source>
</evidence>
<evidence type="ECO:0000256" key="8">
    <source>
        <dbReference type="ARBA" id="ARBA00048679"/>
    </source>
</evidence>
<keyword evidence="3" id="KW-0808">Transferase</keyword>
<reference evidence="13" key="1">
    <citation type="submission" date="2023-03" db="EMBL/GenBank/DDBJ databases">
        <title>Chromosome-scale reference genome and RAD-based genetic map of yellow starthistle (Centaurea solstitialis) reveal putative structural variation and QTLs associated with invader traits.</title>
        <authorList>
            <person name="Reatini B."/>
            <person name="Cang F.A."/>
            <person name="Jiang Q."/>
            <person name="Mckibben M.T.W."/>
            <person name="Barker M.S."/>
            <person name="Rieseberg L.H."/>
            <person name="Dlugosch K.M."/>
        </authorList>
    </citation>
    <scope>NUCLEOTIDE SEQUENCE</scope>
    <source>
        <strain evidence="13">CAN-66</strain>
        <tissue evidence="13">Leaf</tissue>
    </source>
</reference>
<organism evidence="13 14">
    <name type="scientific">Centaurea solstitialis</name>
    <name type="common">yellow star-thistle</name>
    <dbReference type="NCBI Taxonomy" id="347529"/>
    <lineage>
        <taxon>Eukaryota</taxon>
        <taxon>Viridiplantae</taxon>
        <taxon>Streptophyta</taxon>
        <taxon>Embryophyta</taxon>
        <taxon>Tracheophyta</taxon>
        <taxon>Spermatophyta</taxon>
        <taxon>Magnoliopsida</taxon>
        <taxon>eudicotyledons</taxon>
        <taxon>Gunneridae</taxon>
        <taxon>Pentapetalae</taxon>
        <taxon>asterids</taxon>
        <taxon>campanulids</taxon>
        <taxon>Asterales</taxon>
        <taxon>Asteraceae</taxon>
        <taxon>Carduoideae</taxon>
        <taxon>Cardueae</taxon>
        <taxon>Centaureinae</taxon>
        <taxon>Centaurea</taxon>
    </lineage>
</organism>
<feature type="compositionally biased region" description="Basic residues" evidence="10">
    <location>
        <begin position="553"/>
        <end position="562"/>
    </location>
</feature>
<evidence type="ECO:0000256" key="3">
    <source>
        <dbReference type="ARBA" id="ARBA00022679"/>
    </source>
</evidence>
<dbReference type="InterPro" id="IPR011009">
    <property type="entry name" value="Kinase-like_dom_sf"/>
</dbReference>
<evidence type="ECO:0000256" key="7">
    <source>
        <dbReference type="ARBA" id="ARBA00047899"/>
    </source>
</evidence>
<dbReference type="GO" id="GO:0009506">
    <property type="term" value="C:plasmodesma"/>
    <property type="evidence" value="ECO:0007669"/>
    <property type="project" value="TreeGrafter"/>
</dbReference>
<evidence type="ECO:0000256" key="4">
    <source>
        <dbReference type="ARBA" id="ARBA00022741"/>
    </source>
</evidence>
<feature type="region of interest" description="Disordered" evidence="10">
    <location>
        <begin position="538"/>
        <end position="562"/>
    </location>
</feature>
<dbReference type="FunFam" id="1.10.510.10:FF:001023">
    <property type="entry name" value="Os07g0541700 protein"/>
    <property type="match status" value="1"/>
</dbReference>
<evidence type="ECO:0000256" key="6">
    <source>
        <dbReference type="ARBA" id="ARBA00022840"/>
    </source>
</evidence>
<dbReference type="GO" id="GO:0004714">
    <property type="term" value="F:transmembrane receptor protein tyrosine kinase activity"/>
    <property type="evidence" value="ECO:0007669"/>
    <property type="project" value="InterPro"/>
</dbReference>
<keyword evidence="9" id="KW-0479">Metal-binding</keyword>
<dbReference type="GO" id="GO:0004674">
    <property type="term" value="F:protein serine/threonine kinase activity"/>
    <property type="evidence" value="ECO:0007669"/>
    <property type="project" value="UniProtKB-KW"/>
</dbReference>
<comment type="catalytic activity">
    <reaction evidence="7">
        <text>L-threonyl-[protein] + ATP = O-phospho-L-threonyl-[protein] + ADP + H(+)</text>
        <dbReference type="Rhea" id="RHEA:46608"/>
        <dbReference type="Rhea" id="RHEA-COMP:11060"/>
        <dbReference type="Rhea" id="RHEA-COMP:11605"/>
        <dbReference type="ChEBI" id="CHEBI:15378"/>
        <dbReference type="ChEBI" id="CHEBI:30013"/>
        <dbReference type="ChEBI" id="CHEBI:30616"/>
        <dbReference type="ChEBI" id="CHEBI:61977"/>
        <dbReference type="ChEBI" id="CHEBI:456216"/>
        <dbReference type="EC" id="2.7.11.1"/>
    </reaction>
</comment>
<evidence type="ECO:0000256" key="1">
    <source>
        <dbReference type="ARBA" id="ARBA00012513"/>
    </source>
</evidence>
<dbReference type="AlphaFoldDB" id="A0AA38WRK7"/>
<keyword evidence="9" id="KW-0862">Zinc</keyword>
<dbReference type="SMART" id="SM00220">
    <property type="entry name" value="S_TKc"/>
    <property type="match status" value="1"/>
</dbReference>
<dbReference type="Pfam" id="PF03110">
    <property type="entry name" value="SBP"/>
    <property type="match status" value="1"/>
</dbReference>
<dbReference type="PANTHER" id="PTHR27003">
    <property type="entry name" value="OS07G0166700 PROTEIN"/>
    <property type="match status" value="1"/>
</dbReference>
<dbReference type="InterPro" id="IPR036893">
    <property type="entry name" value="SBP_sf"/>
</dbReference>
<dbReference type="PANTHER" id="PTHR27003:SF459">
    <property type="entry name" value="IQ MOTIF, EF-HAND BINDING SITE, PROTEIN KINASE-LIKE DOMAIN PROTEIN-RELATED"/>
    <property type="match status" value="1"/>
</dbReference>
<dbReference type="SUPFAM" id="SSF103612">
    <property type="entry name" value="SBT domain"/>
    <property type="match status" value="1"/>
</dbReference>
<dbReference type="GO" id="GO:0008270">
    <property type="term" value="F:zinc ion binding"/>
    <property type="evidence" value="ECO:0007669"/>
    <property type="project" value="UniProtKB-KW"/>
</dbReference>
<keyword evidence="6" id="KW-0067">ATP-binding</keyword>
<dbReference type="SUPFAM" id="SSF56112">
    <property type="entry name" value="Protein kinase-like (PK-like)"/>
    <property type="match status" value="1"/>
</dbReference>
<feature type="compositionally biased region" description="Pro residues" evidence="10">
    <location>
        <begin position="513"/>
        <end position="522"/>
    </location>
</feature>
<evidence type="ECO:0000256" key="2">
    <source>
        <dbReference type="ARBA" id="ARBA00022527"/>
    </source>
</evidence>
<keyword evidence="5" id="KW-0418">Kinase</keyword>
<protein>
    <recommendedName>
        <fullName evidence="1">non-specific serine/threonine protein kinase</fullName>
        <ecNumber evidence="1">2.7.11.1</ecNumber>
    </recommendedName>
</protein>